<evidence type="ECO:0000313" key="3">
    <source>
        <dbReference type="Proteomes" id="UP001054945"/>
    </source>
</evidence>
<dbReference type="EMBL" id="BPLR01002907">
    <property type="protein sequence ID" value="GIX79201.1"/>
    <property type="molecule type" value="Genomic_DNA"/>
</dbReference>
<gene>
    <name evidence="2" type="ORF">CEXT_228161</name>
</gene>
<keyword evidence="3" id="KW-1185">Reference proteome</keyword>
<proteinExistence type="predicted"/>
<name>A0AAV4N436_CAEEX</name>
<sequence>MPRNPFVIAFEMTYPYAVTQRPECLTVTRHRPVSQVDRKAVTLAIIITIIIPISSGICTVSINCRDQRTLLKFLWSGQQLQAINARALITPDLAGLCGRHGRGLFRIRMFWIKVSRRVKLVKVAY</sequence>
<evidence type="ECO:0000313" key="2">
    <source>
        <dbReference type="EMBL" id="GIX79201.1"/>
    </source>
</evidence>
<dbReference type="Proteomes" id="UP001054945">
    <property type="component" value="Unassembled WGS sequence"/>
</dbReference>
<evidence type="ECO:0000256" key="1">
    <source>
        <dbReference type="SAM" id="Phobius"/>
    </source>
</evidence>
<dbReference type="AlphaFoldDB" id="A0AAV4N436"/>
<keyword evidence="1" id="KW-1133">Transmembrane helix</keyword>
<accession>A0AAV4N436</accession>
<keyword evidence="1" id="KW-0472">Membrane</keyword>
<reference evidence="2 3" key="1">
    <citation type="submission" date="2021-06" db="EMBL/GenBank/DDBJ databases">
        <title>Caerostris extrusa draft genome.</title>
        <authorList>
            <person name="Kono N."/>
            <person name="Arakawa K."/>
        </authorList>
    </citation>
    <scope>NUCLEOTIDE SEQUENCE [LARGE SCALE GENOMIC DNA]</scope>
</reference>
<keyword evidence="1" id="KW-0812">Transmembrane</keyword>
<comment type="caution">
    <text evidence="2">The sequence shown here is derived from an EMBL/GenBank/DDBJ whole genome shotgun (WGS) entry which is preliminary data.</text>
</comment>
<feature type="transmembrane region" description="Helical" evidence="1">
    <location>
        <begin position="40"/>
        <end position="62"/>
    </location>
</feature>
<protein>
    <submittedName>
        <fullName evidence="2">Uncharacterized protein</fullName>
    </submittedName>
</protein>
<organism evidence="2 3">
    <name type="scientific">Caerostris extrusa</name>
    <name type="common">Bark spider</name>
    <name type="synonym">Caerostris bankana</name>
    <dbReference type="NCBI Taxonomy" id="172846"/>
    <lineage>
        <taxon>Eukaryota</taxon>
        <taxon>Metazoa</taxon>
        <taxon>Ecdysozoa</taxon>
        <taxon>Arthropoda</taxon>
        <taxon>Chelicerata</taxon>
        <taxon>Arachnida</taxon>
        <taxon>Araneae</taxon>
        <taxon>Araneomorphae</taxon>
        <taxon>Entelegynae</taxon>
        <taxon>Araneoidea</taxon>
        <taxon>Araneidae</taxon>
        <taxon>Caerostris</taxon>
    </lineage>
</organism>